<proteinExistence type="predicted"/>
<evidence type="ECO:0000256" key="2">
    <source>
        <dbReference type="ARBA" id="ARBA00022475"/>
    </source>
</evidence>
<dbReference type="PATRIC" id="fig|765698.3.peg.361"/>
<dbReference type="EMBL" id="CP002448">
    <property type="protein sequence ID" value="ADV15395.1"/>
    <property type="molecule type" value="Genomic_DNA"/>
</dbReference>
<dbReference type="GO" id="GO:0015171">
    <property type="term" value="F:amino acid transmembrane transporter activity"/>
    <property type="evidence" value="ECO:0007669"/>
    <property type="project" value="TreeGrafter"/>
</dbReference>
<keyword evidence="5 6" id="KW-0472">Membrane</keyword>
<protein>
    <submittedName>
        <fullName evidence="7">Lysine exporter protein (LYSE/YGGA)</fullName>
    </submittedName>
</protein>
<feature type="transmembrane region" description="Helical" evidence="6">
    <location>
        <begin position="51"/>
        <end position="75"/>
    </location>
</feature>
<dbReference type="OrthoDB" id="8100949at2"/>
<dbReference type="HOGENOM" id="CLU_1286501_0_0_5"/>
<accession>E8TNW6</accession>
<evidence type="ECO:0000256" key="1">
    <source>
        <dbReference type="ARBA" id="ARBA00004651"/>
    </source>
</evidence>
<dbReference type="Proteomes" id="UP000007471">
    <property type="component" value="Plasmid pMESCI01"/>
</dbReference>
<name>E8TNW6_MESCW</name>
<dbReference type="eggNOG" id="COG1280">
    <property type="taxonomic scope" value="Bacteria"/>
</dbReference>
<feature type="transmembrane region" description="Helical" evidence="6">
    <location>
        <begin position="195"/>
        <end position="212"/>
    </location>
</feature>
<reference evidence="8" key="1">
    <citation type="submission" date="2011-01" db="EMBL/GenBank/DDBJ databases">
        <title>Complete sequence of plasmid of Mesorhizobium ciceri bv. biserrulae WSM1271.</title>
        <authorList>
            <person name="Lucas S."/>
            <person name="Copeland A."/>
            <person name="Lapidus A."/>
            <person name="Cheng J.-F."/>
            <person name="Goodwin L."/>
            <person name="Pitluck S."/>
            <person name="Teshima H."/>
            <person name="Detter J.C."/>
            <person name="Han C."/>
            <person name="Tapia R."/>
            <person name="Land M."/>
            <person name="Hauser L."/>
            <person name="Kyrpides N."/>
            <person name="Ivanova N."/>
            <person name="Nandasena K."/>
            <person name="Reeve W.G."/>
            <person name="Howieson J.G."/>
            <person name="O'Hara G."/>
            <person name="Tiwari R.P."/>
            <person name="Woyke T."/>
        </authorList>
    </citation>
    <scope>NUCLEOTIDE SEQUENCE [LARGE SCALE GENOMIC DNA]</scope>
    <source>
        <strain evidence="8">HAMBI 2942 / LMG 23838 / WSM1271</strain>
        <plasmid evidence="8">Plasmid pMESCI01</plasmid>
    </source>
</reference>
<dbReference type="AlphaFoldDB" id="E8TNW6"/>
<evidence type="ECO:0000256" key="6">
    <source>
        <dbReference type="SAM" id="Phobius"/>
    </source>
</evidence>
<keyword evidence="7" id="KW-0614">Plasmid</keyword>
<dbReference type="GO" id="GO:0005886">
    <property type="term" value="C:plasma membrane"/>
    <property type="evidence" value="ECO:0007669"/>
    <property type="project" value="UniProtKB-SubCell"/>
</dbReference>
<geneLocation type="plasmid" evidence="7 8">
    <name>pMESCI01</name>
</geneLocation>
<sequence length="214" mass="22135">MMRGQSMMETGYVVAAGLFPFAVSYTLVAMLPGANFAVVAQAGLTASRATALSAAAGIALGASSLAAVVATGVGSLPHEGIAHQIAASLYGALLVLIGWNSMRRAWSIKTGPDEPKPVANVRHFRLGFVTAVANPATAIFFASSTLNLNLRGATYLTVVALVFAIAIAWFGLLGLCISQPVTQRFYRRFRKHADIVLGGALVALGFAALGSLKG</sequence>
<gene>
    <name evidence="7" type="ordered locus">Mesci_6423</name>
</gene>
<dbReference type="Pfam" id="PF01810">
    <property type="entry name" value="LysE"/>
    <property type="match status" value="1"/>
</dbReference>
<feature type="transmembrane region" description="Helical" evidence="6">
    <location>
        <begin position="123"/>
        <end position="143"/>
    </location>
</feature>
<dbReference type="PANTHER" id="PTHR30086">
    <property type="entry name" value="ARGININE EXPORTER PROTEIN ARGO"/>
    <property type="match status" value="1"/>
</dbReference>
<evidence type="ECO:0000256" key="5">
    <source>
        <dbReference type="ARBA" id="ARBA00023136"/>
    </source>
</evidence>
<keyword evidence="2" id="KW-1003">Cell membrane</keyword>
<evidence type="ECO:0000313" key="7">
    <source>
        <dbReference type="EMBL" id="ADV15395.1"/>
    </source>
</evidence>
<dbReference type="PANTHER" id="PTHR30086:SF21">
    <property type="entry name" value="TRANSPORT PROTEIN"/>
    <property type="match status" value="1"/>
</dbReference>
<feature type="transmembrane region" description="Helical" evidence="6">
    <location>
        <begin position="81"/>
        <end position="102"/>
    </location>
</feature>
<keyword evidence="3 6" id="KW-0812">Transmembrane</keyword>
<dbReference type="InterPro" id="IPR001123">
    <property type="entry name" value="LeuE-type"/>
</dbReference>
<keyword evidence="4 6" id="KW-1133">Transmembrane helix</keyword>
<evidence type="ECO:0000256" key="4">
    <source>
        <dbReference type="ARBA" id="ARBA00022989"/>
    </source>
</evidence>
<organism evidence="7 8">
    <name type="scientific">Mesorhizobium ciceri biovar biserrulae (strain HAMBI 2942 / LMG 23838 / WSM1271)</name>
    <dbReference type="NCBI Taxonomy" id="765698"/>
    <lineage>
        <taxon>Bacteria</taxon>
        <taxon>Pseudomonadati</taxon>
        <taxon>Pseudomonadota</taxon>
        <taxon>Alphaproteobacteria</taxon>
        <taxon>Hyphomicrobiales</taxon>
        <taxon>Phyllobacteriaceae</taxon>
        <taxon>Mesorhizobium</taxon>
    </lineage>
</organism>
<feature type="transmembrane region" description="Helical" evidence="6">
    <location>
        <begin position="12"/>
        <end position="39"/>
    </location>
</feature>
<evidence type="ECO:0000256" key="3">
    <source>
        <dbReference type="ARBA" id="ARBA00022692"/>
    </source>
</evidence>
<comment type="subcellular location">
    <subcellularLocation>
        <location evidence="1">Cell membrane</location>
        <topology evidence="1">Multi-pass membrane protein</topology>
    </subcellularLocation>
</comment>
<feature type="transmembrane region" description="Helical" evidence="6">
    <location>
        <begin position="155"/>
        <end position="175"/>
    </location>
</feature>
<dbReference type="KEGG" id="mci:Mesci_6423"/>
<evidence type="ECO:0000313" key="8">
    <source>
        <dbReference type="Proteomes" id="UP000007471"/>
    </source>
</evidence>